<name>A0A9P6L5B6_9AGAM</name>
<dbReference type="Gene3D" id="3.30.160.60">
    <property type="entry name" value="Classic Zinc Finger"/>
    <property type="match status" value="1"/>
</dbReference>
<keyword evidence="3" id="KW-1185">Reference proteome</keyword>
<reference evidence="2" key="1">
    <citation type="journal article" date="2020" name="Nat. Commun.">
        <title>Large-scale genome sequencing of mycorrhizal fungi provides insights into the early evolution of symbiotic traits.</title>
        <authorList>
            <person name="Miyauchi S."/>
            <person name="Kiss E."/>
            <person name="Kuo A."/>
            <person name="Drula E."/>
            <person name="Kohler A."/>
            <person name="Sanchez-Garcia M."/>
            <person name="Morin E."/>
            <person name="Andreopoulos B."/>
            <person name="Barry K.W."/>
            <person name="Bonito G."/>
            <person name="Buee M."/>
            <person name="Carver A."/>
            <person name="Chen C."/>
            <person name="Cichocki N."/>
            <person name="Clum A."/>
            <person name="Culley D."/>
            <person name="Crous P.W."/>
            <person name="Fauchery L."/>
            <person name="Girlanda M."/>
            <person name="Hayes R.D."/>
            <person name="Keri Z."/>
            <person name="LaButti K."/>
            <person name="Lipzen A."/>
            <person name="Lombard V."/>
            <person name="Magnuson J."/>
            <person name="Maillard F."/>
            <person name="Murat C."/>
            <person name="Nolan M."/>
            <person name="Ohm R.A."/>
            <person name="Pangilinan J."/>
            <person name="Pereira M.F."/>
            <person name="Perotto S."/>
            <person name="Peter M."/>
            <person name="Pfister S."/>
            <person name="Riley R."/>
            <person name="Sitrit Y."/>
            <person name="Stielow J.B."/>
            <person name="Szollosi G."/>
            <person name="Zifcakova L."/>
            <person name="Stursova M."/>
            <person name="Spatafora J.W."/>
            <person name="Tedersoo L."/>
            <person name="Vaario L.M."/>
            <person name="Yamada A."/>
            <person name="Yan M."/>
            <person name="Wang P."/>
            <person name="Xu J."/>
            <person name="Bruns T."/>
            <person name="Baldrian P."/>
            <person name="Vilgalys R."/>
            <person name="Dunand C."/>
            <person name="Henrissat B."/>
            <person name="Grigoriev I.V."/>
            <person name="Hibbett D."/>
            <person name="Nagy L.G."/>
            <person name="Martin F.M."/>
        </authorList>
    </citation>
    <scope>NUCLEOTIDE SEQUENCE</scope>
    <source>
        <strain evidence="2">UH-Tt-Lm1</strain>
    </source>
</reference>
<evidence type="ECO:0000256" key="1">
    <source>
        <dbReference type="SAM" id="MobiDB-lite"/>
    </source>
</evidence>
<evidence type="ECO:0000313" key="3">
    <source>
        <dbReference type="Proteomes" id="UP000736335"/>
    </source>
</evidence>
<proteinExistence type="predicted"/>
<sequence>MFPQMVAFPQIYPGEGSNYVFDLATGCFMPTHGDHVLMGEIAYEFLARETNTPSGQRVSDYSGYTLLSEGTNHFMDPVFPTPGSAGYITFPSTTNSPLFPLSPSPSPSQDPSGSPEHHQTSPEPENTPEPSCRNGTPVFNPIRRKWCCSVCGKDFRGKWECGRHIESADRRAECLACGANLKVRGDSLKRHFQKYCKKDIGDPRLEDAFVEV</sequence>
<evidence type="ECO:0000313" key="2">
    <source>
        <dbReference type="EMBL" id="KAF9783331.1"/>
    </source>
</evidence>
<dbReference type="OrthoDB" id="3296479at2759"/>
<feature type="region of interest" description="Disordered" evidence="1">
    <location>
        <begin position="98"/>
        <end position="135"/>
    </location>
</feature>
<organism evidence="2 3">
    <name type="scientific">Thelephora terrestris</name>
    <dbReference type="NCBI Taxonomy" id="56493"/>
    <lineage>
        <taxon>Eukaryota</taxon>
        <taxon>Fungi</taxon>
        <taxon>Dikarya</taxon>
        <taxon>Basidiomycota</taxon>
        <taxon>Agaricomycotina</taxon>
        <taxon>Agaricomycetes</taxon>
        <taxon>Thelephorales</taxon>
        <taxon>Thelephoraceae</taxon>
        <taxon>Thelephora</taxon>
    </lineage>
</organism>
<dbReference type="Proteomes" id="UP000736335">
    <property type="component" value="Unassembled WGS sequence"/>
</dbReference>
<reference evidence="2" key="2">
    <citation type="submission" date="2020-11" db="EMBL/GenBank/DDBJ databases">
        <authorList>
            <consortium name="DOE Joint Genome Institute"/>
            <person name="Kuo A."/>
            <person name="Miyauchi S."/>
            <person name="Kiss E."/>
            <person name="Drula E."/>
            <person name="Kohler A."/>
            <person name="Sanchez-Garcia M."/>
            <person name="Andreopoulos B."/>
            <person name="Barry K.W."/>
            <person name="Bonito G."/>
            <person name="Buee M."/>
            <person name="Carver A."/>
            <person name="Chen C."/>
            <person name="Cichocki N."/>
            <person name="Clum A."/>
            <person name="Culley D."/>
            <person name="Crous P.W."/>
            <person name="Fauchery L."/>
            <person name="Girlanda M."/>
            <person name="Hayes R."/>
            <person name="Keri Z."/>
            <person name="Labutti K."/>
            <person name="Lipzen A."/>
            <person name="Lombard V."/>
            <person name="Magnuson J."/>
            <person name="Maillard F."/>
            <person name="Morin E."/>
            <person name="Murat C."/>
            <person name="Nolan M."/>
            <person name="Ohm R."/>
            <person name="Pangilinan J."/>
            <person name="Pereira M."/>
            <person name="Perotto S."/>
            <person name="Peter M."/>
            <person name="Riley R."/>
            <person name="Sitrit Y."/>
            <person name="Stielow B."/>
            <person name="Szollosi G."/>
            <person name="Zifcakova L."/>
            <person name="Stursova M."/>
            <person name="Spatafora J.W."/>
            <person name="Tedersoo L."/>
            <person name="Vaario L.-M."/>
            <person name="Yamada A."/>
            <person name="Yan M."/>
            <person name="Wang P."/>
            <person name="Xu J."/>
            <person name="Bruns T."/>
            <person name="Baldrian P."/>
            <person name="Vilgalys R."/>
            <person name="Henrissat B."/>
            <person name="Grigoriev I.V."/>
            <person name="Hibbett D."/>
            <person name="Nagy L.G."/>
            <person name="Martin F.M."/>
        </authorList>
    </citation>
    <scope>NUCLEOTIDE SEQUENCE</scope>
    <source>
        <strain evidence="2">UH-Tt-Lm1</strain>
    </source>
</reference>
<feature type="compositionally biased region" description="Low complexity" evidence="1">
    <location>
        <begin position="121"/>
        <end position="131"/>
    </location>
</feature>
<dbReference type="AlphaFoldDB" id="A0A9P6L5B6"/>
<protein>
    <recommendedName>
        <fullName evidence="4">C2H2-type domain-containing protein</fullName>
    </recommendedName>
</protein>
<dbReference type="EMBL" id="WIUZ02000010">
    <property type="protein sequence ID" value="KAF9783331.1"/>
    <property type="molecule type" value="Genomic_DNA"/>
</dbReference>
<evidence type="ECO:0008006" key="4">
    <source>
        <dbReference type="Google" id="ProtNLM"/>
    </source>
</evidence>
<comment type="caution">
    <text evidence="2">The sequence shown here is derived from an EMBL/GenBank/DDBJ whole genome shotgun (WGS) entry which is preliminary data.</text>
</comment>
<accession>A0A9P6L5B6</accession>
<gene>
    <name evidence="2" type="ORF">BJ322DRAFT_146824</name>
</gene>